<proteinExistence type="predicted"/>
<keyword evidence="1" id="KW-1133">Transmembrane helix</keyword>
<dbReference type="AlphaFoldDB" id="A0A6A7K7H3"/>
<protein>
    <submittedName>
        <fullName evidence="2">Uncharacterized protein</fullName>
    </submittedName>
</protein>
<keyword evidence="1" id="KW-0812">Transmembrane</keyword>
<comment type="caution">
    <text evidence="2">The sequence shown here is derived from an EMBL/GenBank/DDBJ whole genome shotgun (WGS) entry which is preliminary data.</text>
</comment>
<name>A0A6A7K7H3_9FIRM</name>
<keyword evidence="3" id="KW-1185">Reference proteome</keyword>
<reference evidence="2 3" key="1">
    <citation type="submission" date="2019-10" db="EMBL/GenBank/DDBJ databases">
        <title>Alkalibaculum tamaniensis sp.nov., a new alkaliphilic acetogen, isolated on methoxylated aromatics from a mud volcano.</title>
        <authorList>
            <person name="Khomyakova M.A."/>
            <person name="Merkel A.Y."/>
            <person name="Bonch-Osmolovskaya E.A."/>
            <person name="Slobodkin A.I."/>
        </authorList>
    </citation>
    <scope>NUCLEOTIDE SEQUENCE [LARGE SCALE GENOMIC DNA]</scope>
    <source>
        <strain evidence="2 3">M08DMB</strain>
    </source>
</reference>
<evidence type="ECO:0000313" key="2">
    <source>
        <dbReference type="EMBL" id="MPW25345.1"/>
    </source>
</evidence>
<gene>
    <name evidence="2" type="ORF">GC105_06050</name>
</gene>
<dbReference type="Proteomes" id="UP000440004">
    <property type="component" value="Unassembled WGS sequence"/>
</dbReference>
<organism evidence="2 3">
    <name type="scientific">Alkalibaculum sporogenes</name>
    <dbReference type="NCBI Taxonomy" id="2655001"/>
    <lineage>
        <taxon>Bacteria</taxon>
        <taxon>Bacillati</taxon>
        <taxon>Bacillota</taxon>
        <taxon>Clostridia</taxon>
        <taxon>Eubacteriales</taxon>
        <taxon>Eubacteriaceae</taxon>
        <taxon>Alkalibaculum</taxon>
    </lineage>
</organism>
<keyword evidence="1" id="KW-0472">Membrane</keyword>
<feature type="transmembrane region" description="Helical" evidence="1">
    <location>
        <begin position="46"/>
        <end position="68"/>
    </location>
</feature>
<accession>A0A6A7K7H3</accession>
<evidence type="ECO:0000256" key="1">
    <source>
        <dbReference type="SAM" id="Phobius"/>
    </source>
</evidence>
<dbReference type="RefSeq" id="WP_152802758.1">
    <property type="nucleotide sequence ID" value="NZ_WHNX01000007.1"/>
</dbReference>
<sequence>MSVKARETIKIKSFTYKQLLIIFAILIGLELFFRYVRDRISEDMQFIINISSTIIVIALLTMLIVKVLPRYELMVLEKDFAIYKSFILKNKLVFAVPLVEITSINKKYVNKRIEGKKHNFTLWGVKDRLIYIITFVKDEKKHNVHFHASKKFIEKLEKTINKRLQT</sequence>
<feature type="transmembrane region" description="Helical" evidence="1">
    <location>
        <begin position="14"/>
        <end position="34"/>
    </location>
</feature>
<dbReference type="EMBL" id="WHNX01000007">
    <property type="protein sequence ID" value="MPW25345.1"/>
    <property type="molecule type" value="Genomic_DNA"/>
</dbReference>
<evidence type="ECO:0000313" key="3">
    <source>
        <dbReference type="Proteomes" id="UP000440004"/>
    </source>
</evidence>